<dbReference type="EMBL" id="BSXG01000048">
    <property type="protein sequence ID" value="GME28502.1"/>
    <property type="molecule type" value="Genomic_DNA"/>
</dbReference>
<accession>A0ACB5S6U8</accession>
<protein>
    <submittedName>
        <fullName evidence="1">NAD(P)-binding protein</fullName>
    </submittedName>
</protein>
<name>A0ACB5S6U8_9PEZI</name>
<organism evidence="1 2">
    <name type="scientific">Neofusicoccum parvum</name>
    <dbReference type="NCBI Taxonomy" id="310453"/>
    <lineage>
        <taxon>Eukaryota</taxon>
        <taxon>Fungi</taxon>
        <taxon>Dikarya</taxon>
        <taxon>Ascomycota</taxon>
        <taxon>Pezizomycotina</taxon>
        <taxon>Dothideomycetes</taxon>
        <taxon>Dothideomycetes incertae sedis</taxon>
        <taxon>Botryosphaeriales</taxon>
        <taxon>Botryosphaeriaceae</taxon>
        <taxon>Neofusicoccum</taxon>
    </lineage>
</organism>
<reference evidence="1" key="1">
    <citation type="submission" date="2024-09" db="EMBL/GenBank/DDBJ databases">
        <title>Draft Genome Sequences of Neofusicoccum parvum.</title>
        <authorList>
            <person name="Ashida A."/>
            <person name="Camagna M."/>
            <person name="Tanaka A."/>
            <person name="Takemoto D."/>
        </authorList>
    </citation>
    <scope>NUCLEOTIDE SEQUENCE</scope>
    <source>
        <strain evidence="1">PPO83</strain>
    </source>
</reference>
<keyword evidence="2" id="KW-1185">Reference proteome</keyword>
<evidence type="ECO:0000313" key="2">
    <source>
        <dbReference type="Proteomes" id="UP001165186"/>
    </source>
</evidence>
<evidence type="ECO:0000313" key="1">
    <source>
        <dbReference type="EMBL" id="GME28502.1"/>
    </source>
</evidence>
<dbReference type="Proteomes" id="UP001165186">
    <property type="component" value="Unassembled WGS sequence"/>
</dbReference>
<gene>
    <name evidence="1" type="primary">g7098</name>
    <name evidence="1" type="ORF">NpPPO83_00007098</name>
</gene>
<proteinExistence type="predicted"/>
<comment type="caution">
    <text evidence="1">The sequence shown here is derived from an EMBL/GenBank/DDBJ whole genome shotgun (WGS) entry which is preliminary data.</text>
</comment>
<sequence length="285" mass="30703">MAEQGRTAYVTGGASGIGKAAVEMLVERGAKVFIADQNISAAESLAVSLNQKSKAVYSHEVDLTSWEQQLESFEEAVAQFGRIDYVLPVAGIAEGKWLQNPGPTTGFQKPDLGVLDLDLTAVFYTVALAIQQFRRQEKADGGFRGKLLCVSSVCGLYAVATMPVYTAAKHGVVGLVRSYGKFLPEEGITMNAICPNITRTNLAPQSLFDAVEEQKALTPMAGVLEAFSAMLDPSNISGEIFEAGPNGGYARREGVEYLDAESKRGAEMLNDFYIPWQRASQEACI</sequence>